<feature type="domain" description="Sodium/calcium exchanger membrane region" evidence="6">
    <location>
        <begin position="5"/>
        <end position="150"/>
    </location>
</feature>
<accession>A0A1F6D1E9</accession>
<dbReference type="GO" id="GO:0006874">
    <property type="term" value="P:intracellular calcium ion homeostasis"/>
    <property type="evidence" value="ECO:0007669"/>
    <property type="project" value="TreeGrafter"/>
</dbReference>
<organism evidence="7 8">
    <name type="scientific">Candidatus Kaiserbacteria bacterium RIFCSPHIGHO2_02_FULL_49_11</name>
    <dbReference type="NCBI Taxonomy" id="1798489"/>
    <lineage>
        <taxon>Bacteria</taxon>
        <taxon>Candidatus Kaiseribacteriota</taxon>
    </lineage>
</organism>
<dbReference type="InterPro" id="IPR004837">
    <property type="entry name" value="NaCa_Exmemb"/>
</dbReference>
<proteinExistence type="predicted"/>
<feature type="domain" description="Sodium/calcium exchanger membrane region" evidence="6">
    <location>
        <begin position="170"/>
        <end position="313"/>
    </location>
</feature>
<feature type="transmembrane region" description="Helical" evidence="5">
    <location>
        <begin position="268"/>
        <end position="287"/>
    </location>
</feature>
<feature type="transmembrane region" description="Helical" evidence="5">
    <location>
        <begin position="135"/>
        <end position="151"/>
    </location>
</feature>
<dbReference type="PANTHER" id="PTHR10846">
    <property type="entry name" value="SODIUM/POTASSIUM/CALCIUM EXCHANGER"/>
    <property type="match status" value="1"/>
</dbReference>
<dbReference type="GO" id="GO:0008273">
    <property type="term" value="F:calcium, potassium:sodium antiporter activity"/>
    <property type="evidence" value="ECO:0007669"/>
    <property type="project" value="TreeGrafter"/>
</dbReference>
<comment type="subcellular location">
    <subcellularLocation>
        <location evidence="1">Membrane</location>
        <topology evidence="1">Multi-pass membrane protein</topology>
    </subcellularLocation>
</comment>
<dbReference type="AlphaFoldDB" id="A0A1F6D1E9"/>
<dbReference type="Pfam" id="PF01699">
    <property type="entry name" value="Na_Ca_ex"/>
    <property type="match status" value="2"/>
</dbReference>
<evidence type="ECO:0000256" key="2">
    <source>
        <dbReference type="ARBA" id="ARBA00022692"/>
    </source>
</evidence>
<comment type="caution">
    <text evidence="7">The sequence shown here is derived from an EMBL/GenBank/DDBJ whole genome shotgun (WGS) entry which is preliminary data.</text>
</comment>
<evidence type="ECO:0000256" key="4">
    <source>
        <dbReference type="ARBA" id="ARBA00023136"/>
    </source>
</evidence>
<dbReference type="GO" id="GO:0005886">
    <property type="term" value="C:plasma membrane"/>
    <property type="evidence" value="ECO:0007669"/>
    <property type="project" value="TreeGrafter"/>
</dbReference>
<sequence length="316" mass="33447">MGLTLALFIFGFCILICGARFLVRGAVSVATLLKVSPWFIGVAIVGIGTSIPELSISISAALQGNNVGLGAVIGSNTFNLLVILGLLALLTPIYIERHWRKDIVVNIVVVALATLIVLLPVIGDASFEGLTRGEGGLLFGLFILWLVFLFNRKAIPDDGADYPVLAGFTSFLFIILGFIGVFFGGEWVVDGAEEIAVVFGVPSAIIGLTIVAIGTSLPELTVSLVAFLKKQKGIAVGNLIGSNVFDFLGILGVTALVKPLPIFESVRIDIFATVAAATAVYVLAFFVGKFGILSRREGAALIFAYIAYLLFVFLTM</sequence>
<evidence type="ECO:0000256" key="1">
    <source>
        <dbReference type="ARBA" id="ARBA00004141"/>
    </source>
</evidence>
<name>A0A1F6D1E9_9BACT</name>
<dbReference type="PANTHER" id="PTHR10846:SF8">
    <property type="entry name" value="INNER MEMBRANE PROTEIN YRBG"/>
    <property type="match status" value="1"/>
</dbReference>
<dbReference type="NCBIfam" id="TIGR00367">
    <property type="entry name" value="calcium/sodium antiporter"/>
    <property type="match status" value="1"/>
</dbReference>
<evidence type="ECO:0000256" key="5">
    <source>
        <dbReference type="SAM" id="Phobius"/>
    </source>
</evidence>
<dbReference type="GO" id="GO:0005262">
    <property type="term" value="F:calcium channel activity"/>
    <property type="evidence" value="ECO:0007669"/>
    <property type="project" value="TreeGrafter"/>
</dbReference>
<evidence type="ECO:0000256" key="3">
    <source>
        <dbReference type="ARBA" id="ARBA00022989"/>
    </source>
</evidence>
<feature type="transmembrane region" description="Helical" evidence="5">
    <location>
        <begin position="6"/>
        <end position="23"/>
    </location>
</feature>
<feature type="transmembrane region" description="Helical" evidence="5">
    <location>
        <begin position="103"/>
        <end position="123"/>
    </location>
</feature>
<feature type="transmembrane region" description="Helical" evidence="5">
    <location>
        <begin position="299"/>
        <end position="315"/>
    </location>
</feature>
<keyword evidence="3 5" id="KW-1133">Transmembrane helix</keyword>
<evidence type="ECO:0000313" key="8">
    <source>
        <dbReference type="Proteomes" id="UP000177659"/>
    </source>
</evidence>
<feature type="transmembrane region" description="Helical" evidence="5">
    <location>
        <begin position="35"/>
        <end position="62"/>
    </location>
</feature>
<protein>
    <recommendedName>
        <fullName evidence="6">Sodium/calcium exchanger membrane region domain-containing protein</fullName>
    </recommendedName>
</protein>
<keyword evidence="2 5" id="KW-0812">Transmembrane</keyword>
<dbReference type="EMBL" id="MFLC01000007">
    <property type="protein sequence ID" value="OGG55263.1"/>
    <property type="molecule type" value="Genomic_DNA"/>
</dbReference>
<feature type="transmembrane region" description="Helical" evidence="5">
    <location>
        <begin position="68"/>
        <end position="91"/>
    </location>
</feature>
<evidence type="ECO:0000313" key="7">
    <source>
        <dbReference type="EMBL" id="OGG55263.1"/>
    </source>
</evidence>
<dbReference type="InterPro" id="IPR044880">
    <property type="entry name" value="NCX_ion-bd_dom_sf"/>
</dbReference>
<evidence type="ECO:0000259" key="6">
    <source>
        <dbReference type="Pfam" id="PF01699"/>
    </source>
</evidence>
<feature type="transmembrane region" description="Helical" evidence="5">
    <location>
        <begin position="235"/>
        <end position="256"/>
    </location>
</feature>
<feature type="transmembrane region" description="Helical" evidence="5">
    <location>
        <begin position="163"/>
        <end position="183"/>
    </location>
</feature>
<reference evidence="7 8" key="1">
    <citation type="journal article" date="2016" name="Nat. Commun.">
        <title>Thousands of microbial genomes shed light on interconnected biogeochemical processes in an aquifer system.</title>
        <authorList>
            <person name="Anantharaman K."/>
            <person name="Brown C.T."/>
            <person name="Hug L.A."/>
            <person name="Sharon I."/>
            <person name="Castelle C.J."/>
            <person name="Probst A.J."/>
            <person name="Thomas B.C."/>
            <person name="Singh A."/>
            <person name="Wilkins M.J."/>
            <person name="Karaoz U."/>
            <person name="Brodie E.L."/>
            <person name="Williams K.H."/>
            <person name="Hubbard S.S."/>
            <person name="Banfield J.F."/>
        </authorList>
    </citation>
    <scope>NUCLEOTIDE SEQUENCE [LARGE SCALE GENOMIC DNA]</scope>
</reference>
<keyword evidence="4 5" id="KW-0472">Membrane</keyword>
<dbReference type="Gene3D" id="1.20.1420.30">
    <property type="entry name" value="NCX, central ion-binding region"/>
    <property type="match status" value="1"/>
</dbReference>
<dbReference type="Proteomes" id="UP000177659">
    <property type="component" value="Unassembled WGS sequence"/>
</dbReference>
<gene>
    <name evidence="7" type="ORF">A3D62_02435</name>
</gene>
<dbReference type="InterPro" id="IPR004481">
    <property type="entry name" value="K/Na/Ca-exchanger"/>
</dbReference>